<dbReference type="Proteomes" id="UP000323439">
    <property type="component" value="Unassembled WGS sequence"/>
</dbReference>
<sequence length="607" mass="69146">MKKILCILLLFVIISTMSFVSAEDNSTVNESNDDPVIENYNLTMLNEIDYISIGAVEKYPMSIINEKQSNYVSSPNNYTVKYYDCTFDGNITLEITIFNSMNGKIYFSFLNNTGIELINSTATYTLHNLEKGQYKYEIFYTGDKGNFTINNLFFRIFSFNSPLISENNNITMIYKDGTKFTTTLYDDLGHTVENKTIYLEINGVTYAKKTDNNGKVSLNLNLNPGKYEIITYFKGTTVRAGNLTKSNITILPTLNSEDLIKIYKNHSQFLVKAIDSKGEILINKTLIFNINGVYYNRTTNSSGIAKLNINLNPGKYIITTKNPNDDCTISNTITVLSSIISNNLIKVYKNNTQYLVKIVDGTNNTISNINVSMNINGVFYNRTTNSSGIAKLNINLNPGKYIITTKNPNDGCVISNIIEVTSYLFTQDLVKYYKNESKFISRLVDFNYNPVSNAEIVFSINGKNYTKFTDKNGFATLSINLYPGSYEIYTTCGEYKSKNNIEILTTLFDFNERNLTVDYMKFEEYKVHILDGNGNPANNTPVNFNYANKDYVFFSDNNGDVTFKPERINQMNKLTVEYNGYTLSNNVYFNIYPYYPANLINKTVYRI</sequence>
<protein>
    <recommendedName>
        <fullName evidence="3">Adhesin-like protein</fullName>
    </recommendedName>
</protein>
<dbReference type="Gene3D" id="2.60.40.10">
    <property type="entry name" value="Immunoglobulins"/>
    <property type="match status" value="1"/>
</dbReference>
<accession>A0A1G5WRL9</accession>
<evidence type="ECO:0000313" key="1">
    <source>
        <dbReference type="EMBL" id="SDA60167.1"/>
    </source>
</evidence>
<dbReference type="RefSeq" id="WP_149732111.1">
    <property type="nucleotide sequence ID" value="NZ_FMXB01000011.1"/>
</dbReference>
<dbReference type="OrthoDB" id="78096at2157"/>
<evidence type="ECO:0000313" key="2">
    <source>
        <dbReference type="Proteomes" id="UP000323439"/>
    </source>
</evidence>
<reference evidence="1 2" key="1">
    <citation type="submission" date="2016-10" db="EMBL/GenBank/DDBJ databases">
        <authorList>
            <person name="Varghese N."/>
            <person name="Submissions S."/>
        </authorList>
    </citation>
    <scope>NUCLEOTIDE SEQUENCE [LARGE SCALE GENOMIC DNA]</scope>
    <source>
        <strain evidence="1 2">DSM 16643</strain>
    </source>
</reference>
<organism evidence="1 2">
    <name type="scientific">Methanobrevibacter millerae</name>
    <dbReference type="NCBI Taxonomy" id="230361"/>
    <lineage>
        <taxon>Archaea</taxon>
        <taxon>Methanobacteriati</taxon>
        <taxon>Methanobacteriota</taxon>
        <taxon>Methanomada group</taxon>
        <taxon>Methanobacteria</taxon>
        <taxon>Methanobacteriales</taxon>
        <taxon>Methanobacteriaceae</taxon>
        <taxon>Methanobrevibacter</taxon>
    </lineage>
</organism>
<proteinExistence type="predicted"/>
<dbReference type="AlphaFoldDB" id="A0A1G5WRL9"/>
<dbReference type="EMBL" id="FMXB01000011">
    <property type="protein sequence ID" value="SDA60167.1"/>
    <property type="molecule type" value="Genomic_DNA"/>
</dbReference>
<keyword evidence="2" id="KW-1185">Reference proteome</keyword>
<evidence type="ECO:0008006" key="3">
    <source>
        <dbReference type="Google" id="ProtNLM"/>
    </source>
</evidence>
<gene>
    <name evidence="1" type="ORF">SAMN02910315_01581</name>
</gene>
<dbReference type="InterPro" id="IPR013783">
    <property type="entry name" value="Ig-like_fold"/>
</dbReference>
<name>A0A1G5WRL9_9EURY</name>